<reference evidence="7 8" key="2">
    <citation type="journal article" date="2011" name="Genome Res.">
        <title>Chromosome and gene copy number variation allow major structural change between species and strains of Leishmania.</title>
        <authorList>
            <person name="Rogers M.B."/>
            <person name="Hilley J.D."/>
            <person name="Dickens N.J."/>
            <person name="Wilkes J."/>
            <person name="Bates P.A."/>
            <person name="Depledge D.P."/>
            <person name="Harris D."/>
            <person name="Her Y."/>
            <person name="Herzyk P."/>
            <person name="Imamura H."/>
            <person name="Otto T.D."/>
            <person name="Sanders M."/>
            <person name="Seeger K."/>
            <person name="Dujardin J.C."/>
            <person name="Berriman M."/>
            <person name="Smith D.F."/>
            <person name="Hertz-Fowler C."/>
            <person name="Mottram J.C."/>
        </authorList>
    </citation>
    <scope>NUCLEOTIDE SEQUENCE [LARGE SCALE GENOMIC DNA]</scope>
    <source>
        <strain evidence="7 8">MHOM/BR/75/M2904</strain>
    </source>
</reference>
<dbReference type="SUPFAM" id="SSF53901">
    <property type="entry name" value="Thiolase-like"/>
    <property type="match status" value="2"/>
</dbReference>
<dbReference type="GeneID" id="5418090"/>
<dbReference type="Pfam" id="PF02803">
    <property type="entry name" value="Thiolase_C"/>
    <property type="match status" value="1"/>
</dbReference>
<dbReference type="RefSeq" id="XP_001567180.1">
    <property type="nucleotide sequence ID" value="XM_001567130.1"/>
</dbReference>
<keyword evidence="2 4" id="KW-0808">Transferase</keyword>
<evidence type="ECO:0000256" key="2">
    <source>
        <dbReference type="ARBA" id="ARBA00022679"/>
    </source>
</evidence>
<dbReference type="Gene3D" id="3.40.47.10">
    <property type="match status" value="1"/>
</dbReference>
<dbReference type="PANTHER" id="PTHR42689">
    <property type="entry name" value="ACETYL-COA ACYLTRANSFERASE FADA2 (3-KETOACYL-COA THIOLASE) (BETA-KETOTHIOLASE)-RELATED"/>
    <property type="match status" value="1"/>
</dbReference>
<dbReference type="InParanoid" id="A4HJE3"/>
<name>A4HJE3_LEIBR</name>
<dbReference type="InterPro" id="IPR020613">
    <property type="entry name" value="Thiolase_CS"/>
</dbReference>
<dbReference type="FunCoup" id="A4HJE3">
    <property type="interactions" value="197"/>
</dbReference>
<dbReference type="STRING" id="5660.A4HJE3"/>
<protein>
    <submittedName>
        <fullName evidence="7">Thiolase protein-like protein</fullName>
        <ecNumber evidence="7">2.3.1.16</ecNumber>
    </submittedName>
</protein>
<dbReference type="Pfam" id="PF00108">
    <property type="entry name" value="Thiolase_N"/>
    <property type="match status" value="1"/>
</dbReference>
<dbReference type="PANTHER" id="PTHR42689:SF1">
    <property type="entry name" value="ACETYL-COA ACYLTRANSFERASE FADA2 (3-KETOACYL-COA THIOLASE) (BETA-KETOTHIOLASE)-RELATED"/>
    <property type="match status" value="1"/>
</dbReference>
<evidence type="ECO:0000256" key="1">
    <source>
        <dbReference type="ARBA" id="ARBA00010982"/>
    </source>
</evidence>
<evidence type="ECO:0000256" key="3">
    <source>
        <dbReference type="ARBA" id="ARBA00023315"/>
    </source>
</evidence>
<keyword evidence="3 4" id="KW-0012">Acyltransferase</keyword>
<keyword evidence="8" id="KW-1185">Reference proteome</keyword>
<dbReference type="OMA" id="MTAFPEP"/>
<evidence type="ECO:0000259" key="6">
    <source>
        <dbReference type="Pfam" id="PF02803"/>
    </source>
</evidence>
<dbReference type="InterPro" id="IPR050521">
    <property type="entry name" value="3-ketoacyl-CoA_Thiolase"/>
</dbReference>
<comment type="similarity">
    <text evidence="1 4">Belongs to the thiolase-like superfamily. Thiolase family.</text>
</comment>
<dbReference type="InterPro" id="IPR020617">
    <property type="entry name" value="Thiolase_C"/>
</dbReference>
<dbReference type="PROSITE" id="PS00737">
    <property type="entry name" value="THIOLASE_2"/>
    <property type="match status" value="1"/>
</dbReference>
<dbReference type="EMBL" id="FR799006">
    <property type="protein sequence ID" value="CAM42604.1"/>
    <property type="molecule type" value="Genomic_DNA"/>
</dbReference>
<proteinExistence type="inferred from homology"/>
<evidence type="ECO:0000259" key="5">
    <source>
        <dbReference type="Pfam" id="PF00108"/>
    </source>
</evidence>
<dbReference type="AlphaFoldDB" id="A4HJE3"/>
<dbReference type="NCBIfam" id="TIGR01930">
    <property type="entry name" value="AcCoA-C-Actrans"/>
    <property type="match status" value="1"/>
</dbReference>
<accession>A4HJE3</accession>
<evidence type="ECO:0000256" key="4">
    <source>
        <dbReference type="RuleBase" id="RU003557"/>
    </source>
</evidence>
<dbReference type="EC" id="2.3.1.16" evidence="7"/>
<dbReference type="GO" id="GO:0005829">
    <property type="term" value="C:cytosol"/>
    <property type="evidence" value="ECO:0007669"/>
    <property type="project" value="TreeGrafter"/>
</dbReference>
<dbReference type="CDD" id="cd00751">
    <property type="entry name" value="thiolase"/>
    <property type="match status" value="1"/>
</dbReference>
<reference evidence="7 8" key="1">
    <citation type="journal article" date="2007" name="Nat. Genet.">
        <title>Comparative genomic analysis of three Leishmania species that cause diverse human disease.</title>
        <authorList>
            <person name="Peacock C.S."/>
            <person name="Seeger K."/>
            <person name="Harris D."/>
            <person name="Murphy L."/>
            <person name="Ruiz J.C."/>
            <person name="Quail M.A."/>
            <person name="Peters N."/>
            <person name="Adlem E."/>
            <person name="Tivey A."/>
            <person name="Aslett M."/>
            <person name="Kerhornou A."/>
            <person name="Ivens A."/>
            <person name="Fraser A."/>
            <person name="Rajandream M.A."/>
            <person name="Carver T."/>
            <person name="Norbertczak H."/>
            <person name="Chillingworth T."/>
            <person name="Hance Z."/>
            <person name="Jagels K."/>
            <person name="Moule S."/>
            <person name="Ormond D."/>
            <person name="Rutter S."/>
            <person name="Squares R."/>
            <person name="Whitehead S."/>
            <person name="Rabbinowitsch E."/>
            <person name="Arrowsmith C."/>
            <person name="White B."/>
            <person name="Thurston S."/>
            <person name="Bringaud F."/>
            <person name="Baldauf S.L."/>
            <person name="Faulconbridge A."/>
            <person name="Jeffares D."/>
            <person name="Depledge D.P."/>
            <person name="Oyola S.O."/>
            <person name="Hilley J.D."/>
            <person name="Brito L.O."/>
            <person name="Tosi L.R."/>
            <person name="Barrell B."/>
            <person name="Cruz A.K."/>
            <person name="Mottram J.C."/>
            <person name="Smith D.F."/>
            <person name="Berriman M."/>
        </authorList>
    </citation>
    <scope>NUCLEOTIDE SEQUENCE [LARGE SCALE GENOMIC DNA]</scope>
    <source>
        <strain evidence="7 8">MHOM/BR/75/M2904</strain>
    </source>
</reference>
<dbReference type="Proteomes" id="UP000007258">
    <property type="component" value="Chromosome 31"/>
</dbReference>
<feature type="domain" description="Thiolase N-terminal" evidence="5">
    <location>
        <begin position="13"/>
        <end position="287"/>
    </location>
</feature>
<dbReference type="InterPro" id="IPR016039">
    <property type="entry name" value="Thiolase-like"/>
</dbReference>
<gene>
    <name evidence="7" type="ORF">LBRM_31_1840</name>
</gene>
<evidence type="ECO:0000313" key="7">
    <source>
        <dbReference type="EMBL" id="CAM42604.1"/>
    </source>
</evidence>
<feature type="domain" description="Thiolase C-terminal" evidence="6">
    <location>
        <begin position="299"/>
        <end position="435"/>
    </location>
</feature>
<organism evidence="7 8">
    <name type="scientific">Leishmania braziliensis</name>
    <dbReference type="NCBI Taxonomy" id="5660"/>
    <lineage>
        <taxon>Eukaryota</taxon>
        <taxon>Discoba</taxon>
        <taxon>Euglenozoa</taxon>
        <taxon>Kinetoplastea</taxon>
        <taxon>Metakinetoplastina</taxon>
        <taxon>Trypanosomatida</taxon>
        <taxon>Trypanosomatidae</taxon>
        <taxon>Leishmaniinae</taxon>
        <taxon>Leishmania</taxon>
        <taxon>Leishmania braziliensis species complex</taxon>
    </lineage>
</organism>
<dbReference type="InterPro" id="IPR020616">
    <property type="entry name" value="Thiolase_N"/>
</dbReference>
<dbReference type="KEGG" id="lbz:LBRM_31_1840"/>
<sequence>MHSTRHVLRQRAVFVTGVRTPFVKSFGALMKADTLQLASASVAGLLNKTSLDPNEIDHIVWGNVVLQGNAHNCAREIVIDLNLPKKITGNLTSMACASGLSSLAQACMLVEGGHADVVIAGGSDSVSNAEVPLPRSVTHGMMMAQKKGIMGFFKEAGYNPSKWFPSGVALTERSTGKTMGWHGDVIAELNNISRKDQEALAVTSHANAVLAERAGYFKDEVVPVTVDKGGRKTEVMLDDVLQRDTDKMKDKMPTLKPTFRKDKGTITAATSSTLTDGGSAMLVMSEEKAKKLGYQTDVSVKSCYFSGIDPYPQLLLAPVLGWGPALKRACLTPKDIDLYEIHEAFAAQVLATIKCLRSQEFFSRYASGSKPVLMEDIDRSKLNVNGGSLALGHPFAATGGRIVTSLANELRRSGKRHGLVSICAAGGLGGVAILEHTPSGRIAIDVFAVLVSFLWYCRSPYTRHCISLSLTFHSTVFSVESVSARMI</sequence>
<dbReference type="VEuPathDB" id="TriTrypDB:LbrM.31.1840"/>
<dbReference type="InterPro" id="IPR002155">
    <property type="entry name" value="Thiolase"/>
</dbReference>
<dbReference type="GO" id="GO:0003988">
    <property type="term" value="F:acetyl-CoA C-acyltransferase activity"/>
    <property type="evidence" value="ECO:0007669"/>
    <property type="project" value="UniProtKB-EC"/>
</dbReference>
<evidence type="ECO:0000313" key="8">
    <source>
        <dbReference type="Proteomes" id="UP000007258"/>
    </source>
</evidence>